<evidence type="ECO:0000313" key="2">
    <source>
        <dbReference type="Proteomes" id="UP001061991"/>
    </source>
</evidence>
<name>A0ACD4CYT1_9HYPH</name>
<geneLocation type="plasmid" evidence="1 2">
    <name>p_unnamed1</name>
</geneLocation>
<keyword evidence="2" id="KW-1185">Reference proteome</keyword>
<gene>
    <name evidence="1" type="ORF">N8E88_11920</name>
</gene>
<protein>
    <submittedName>
        <fullName evidence="1">Uncharacterized protein</fullName>
    </submittedName>
</protein>
<accession>A0ACD4CYT1</accession>
<keyword evidence="1" id="KW-0614">Plasmid</keyword>
<dbReference type="EMBL" id="CP104972">
    <property type="protein sequence ID" value="UXN58682.1"/>
    <property type="molecule type" value="Genomic_DNA"/>
</dbReference>
<organism evidence="1 2">
    <name type="scientific">Phyllobacterium zundukense</name>
    <dbReference type="NCBI Taxonomy" id="1867719"/>
    <lineage>
        <taxon>Bacteria</taxon>
        <taxon>Pseudomonadati</taxon>
        <taxon>Pseudomonadota</taxon>
        <taxon>Alphaproteobacteria</taxon>
        <taxon>Hyphomicrobiales</taxon>
        <taxon>Phyllobacteriaceae</taxon>
        <taxon>Phyllobacterium</taxon>
    </lineage>
</organism>
<dbReference type="Proteomes" id="UP001061991">
    <property type="component" value="Plasmid p_unnamed1"/>
</dbReference>
<proteinExistence type="predicted"/>
<reference evidence="1" key="1">
    <citation type="submission" date="2022-09" db="EMBL/GenBank/DDBJ databases">
        <title>Interaction between co-microsymbionts with complementary sets of symbiotic genes in legume-rhizobium systems.</title>
        <authorList>
            <person name="Safronova V."/>
            <person name="Sazanova A."/>
            <person name="Afonin A."/>
            <person name="Chirak E."/>
        </authorList>
    </citation>
    <scope>NUCLEOTIDE SEQUENCE</scope>
    <source>
        <strain evidence="1">A18/3m</strain>
    </source>
</reference>
<evidence type="ECO:0000313" key="1">
    <source>
        <dbReference type="EMBL" id="UXN58682.1"/>
    </source>
</evidence>
<sequence length="52" mass="5551">MSRDDLDHTGLAVRQNVANHAATSGSMRGKAIVGQDNDLLDFLAAVSTKLRL</sequence>